<geneLocation type="plasmid" evidence="3 5">
    <name>unnamed1</name>
</geneLocation>
<dbReference type="Gene3D" id="1.10.10.10">
    <property type="entry name" value="Winged helix-like DNA-binding domain superfamily/Winged helix DNA-binding domain"/>
    <property type="match status" value="1"/>
</dbReference>
<reference evidence="2 4" key="1">
    <citation type="submission" date="2019-04" db="EMBL/GenBank/DDBJ databases">
        <title>Complete genome sequence of Agrobacterium larrymoorei CFBP5473.</title>
        <authorList>
            <person name="Haryono M."/>
            <person name="Chou L."/>
            <person name="Lin Y.-C."/>
            <person name="Lai E.-M."/>
            <person name="Kuo C.-H."/>
        </authorList>
    </citation>
    <scope>NUCLEOTIDE SEQUENCE [LARGE SCALE GENOMIC DNA]</scope>
    <source>
        <strain evidence="2 4">CFBP5473</strain>
        <plasmid evidence="2">pAlCFBP5473</plasmid>
        <plasmid evidence="4">palcfbp5473</plasmid>
    </source>
</reference>
<dbReference type="OrthoDB" id="9807255at2"/>
<accession>A0A4D7DT38</accession>
<dbReference type="EMBL" id="CP072170">
    <property type="protein sequence ID" value="QYA10604.1"/>
    <property type="molecule type" value="Genomic_DNA"/>
</dbReference>
<dbReference type="InterPro" id="IPR013196">
    <property type="entry name" value="HTH_11"/>
</dbReference>
<dbReference type="Proteomes" id="UP000298545">
    <property type="component" value="Plasmid pAlCFBP5473"/>
</dbReference>
<dbReference type="KEGG" id="alf:CFBP5473_21640"/>
<gene>
    <name evidence="2" type="ORF">CFBP5473_21640</name>
    <name evidence="3" type="ORF">J5285_23880</name>
</gene>
<organism evidence="2 4">
    <name type="scientific">Agrobacterium larrymoorei</name>
    <dbReference type="NCBI Taxonomy" id="160699"/>
    <lineage>
        <taxon>Bacteria</taxon>
        <taxon>Pseudomonadati</taxon>
        <taxon>Pseudomonadota</taxon>
        <taxon>Alphaproteobacteria</taxon>
        <taxon>Hyphomicrobiales</taxon>
        <taxon>Rhizobiaceae</taxon>
        <taxon>Rhizobium/Agrobacterium group</taxon>
        <taxon>Agrobacterium</taxon>
    </lineage>
</organism>
<dbReference type="AlphaFoldDB" id="A0A4D7DT38"/>
<evidence type="ECO:0000313" key="5">
    <source>
        <dbReference type="Proteomes" id="UP000826513"/>
    </source>
</evidence>
<feature type="domain" description="Helix-turn-helix type 11" evidence="1">
    <location>
        <begin position="6"/>
        <end position="45"/>
    </location>
</feature>
<reference evidence="3 5" key="2">
    <citation type="submission" date="2021-03" db="EMBL/GenBank/DDBJ databases">
        <title>Rapid diversification of plasmids in a genus of pathogenic and nitrogen fixing bacteria.</title>
        <authorList>
            <person name="Weisberg A.J."/>
            <person name="Miller M."/>
            <person name="Ream W."/>
            <person name="Grunwald N.J."/>
            <person name="Chang J.H."/>
        </authorList>
    </citation>
    <scope>NUCLEOTIDE SEQUENCE [LARGE SCALE GENOMIC DNA]</scope>
    <source>
        <strain evidence="3 5">AF3.44</strain>
        <plasmid evidence="3 5">unnamed1</plasmid>
    </source>
</reference>
<geneLocation type="plasmid" evidence="2">
    <name>pAlCFBP5473</name>
</geneLocation>
<sequence length="54" mass="6277">MSGKSRLFELLSVPRARRRPVTAIELACDLSVSKRSVYRDIETLRLLEGHQKFF</sequence>
<dbReference type="EMBL" id="CP039693">
    <property type="protein sequence ID" value="QCJ00606.1"/>
    <property type="molecule type" value="Genomic_DNA"/>
</dbReference>
<dbReference type="InterPro" id="IPR036388">
    <property type="entry name" value="WH-like_DNA-bd_sf"/>
</dbReference>
<keyword evidence="2" id="KW-0614">Plasmid</keyword>
<keyword evidence="5" id="KW-1185">Reference proteome</keyword>
<name>A0A4D7DT38_9HYPH</name>
<evidence type="ECO:0000259" key="1">
    <source>
        <dbReference type="Pfam" id="PF08279"/>
    </source>
</evidence>
<geneLocation type="plasmid" evidence="4">
    <name>palcfbp5473</name>
</geneLocation>
<evidence type="ECO:0000313" key="4">
    <source>
        <dbReference type="Proteomes" id="UP000298545"/>
    </source>
</evidence>
<protein>
    <submittedName>
        <fullName evidence="2">HTH domain-containing protein</fullName>
    </submittedName>
</protein>
<dbReference type="InterPro" id="IPR036390">
    <property type="entry name" value="WH_DNA-bd_sf"/>
</dbReference>
<dbReference type="Proteomes" id="UP000826513">
    <property type="component" value="Plasmid unnamed1"/>
</dbReference>
<dbReference type="Pfam" id="PF08279">
    <property type="entry name" value="HTH_11"/>
    <property type="match status" value="1"/>
</dbReference>
<evidence type="ECO:0000313" key="2">
    <source>
        <dbReference type="EMBL" id="QCJ00606.1"/>
    </source>
</evidence>
<dbReference type="SUPFAM" id="SSF46785">
    <property type="entry name" value="Winged helix' DNA-binding domain"/>
    <property type="match status" value="1"/>
</dbReference>
<proteinExistence type="predicted"/>
<evidence type="ECO:0000313" key="3">
    <source>
        <dbReference type="EMBL" id="QYA10604.1"/>
    </source>
</evidence>
<dbReference type="RefSeq" id="WP_084631817.1">
    <property type="nucleotide sequence ID" value="NZ_CP039693.1"/>
</dbReference>